<dbReference type="SUPFAM" id="SSF51735">
    <property type="entry name" value="NAD(P)-binding Rossmann-fold domains"/>
    <property type="match status" value="1"/>
</dbReference>
<evidence type="ECO:0000256" key="6">
    <source>
        <dbReference type="ARBA" id="ARBA00022833"/>
    </source>
</evidence>
<dbReference type="OrthoDB" id="1879366at2759"/>
<dbReference type="CDD" id="cd05283">
    <property type="entry name" value="CAD1"/>
    <property type="match status" value="1"/>
</dbReference>
<comment type="similarity">
    <text evidence="2 11">Belongs to the zinc-containing alcohol dehydrogenase family.</text>
</comment>
<dbReference type="AlphaFoldDB" id="A0A1R3RKP1"/>
<evidence type="ECO:0000256" key="7">
    <source>
        <dbReference type="ARBA" id="ARBA00022857"/>
    </source>
</evidence>
<dbReference type="FunFam" id="3.40.50.720:FF:000158">
    <property type="entry name" value="Zinc-binding alcohol dehydrogenase"/>
    <property type="match status" value="1"/>
</dbReference>
<dbReference type="PANTHER" id="PTHR42683">
    <property type="entry name" value="ALDEHYDE REDUCTASE"/>
    <property type="match status" value="1"/>
</dbReference>
<comment type="subunit">
    <text evidence="3">Homodimer.</text>
</comment>
<comment type="cofactor">
    <cofactor evidence="1 11">
        <name>Zn(2+)</name>
        <dbReference type="ChEBI" id="CHEBI:29105"/>
    </cofactor>
</comment>
<keyword evidence="5 11" id="KW-0479">Metal-binding</keyword>
<dbReference type="VEuPathDB" id="FungiDB:ASPCADRAFT_396856"/>
<reference evidence="14" key="1">
    <citation type="journal article" date="2017" name="Genome Biol.">
        <title>Comparative genomics reveals high biological diversity and specific adaptations in the industrially and medically important fungal genus Aspergillus.</title>
        <authorList>
            <person name="de Vries R.P."/>
            <person name="Riley R."/>
            <person name="Wiebenga A."/>
            <person name="Aguilar-Osorio G."/>
            <person name="Amillis S."/>
            <person name="Uchima C.A."/>
            <person name="Anderluh G."/>
            <person name="Asadollahi M."/>
            <person name="Askin M."/>
            <person name="Barry K."/>
            <person name="Battaglia E."/>
            <person name="Bayram O."/>
            <person name="Benocci T."/>
            <person name="Braus-Stromeyer S.A."/>
            <person name="Caldana C."/>
            <person name="Canovas D."/>
            <person name="Cerqueira G.C."/>
            <person name="Chen F."/>
            <person name="Chen W."/>
            <person name="Choi C."/>
            <person name="Clum A."/>
            <person name="Dos Santos R.A."/>
            <person name="Damasio A.R."/>
            <person name="Diallinas G."/>
            <person name="Emri T."/>
            <person name="Fekete E."/>
            <person name="Flipphi M."/>
            <person name="Freyberg S."/>
            <person name="Gallo A."/>
            <person name="Gournas C."/>
            <person name="Habgood R."/>
            <person name="Hainaut M."/>
            <person name="Harispe M.L."/>
            <person name="Henrissat B."/>
            <person name="Hilden K.S."/>
            <person name="Hope R."/>
            <person name="Hossain A."/>
            <person name="Karabika E."/>
            <person name="Karaffa L."/>
            <person name="Karanyi Z."/>
            <person name="Krasevec N."/>
            <person name="Kuo A."/>
            <person name="Kusch H."/>
            <person name="LaButti K."/>
            <person name="Lagendijk E.L."/>
            <person name="Lapidus A."/>
            <person name="Levasseur A."/>
            <person name="Lindquist E."/>
            <person name="Lipzen A."/>
            <person name="Logrieco A.F."/>
            <person name="MacCabe A."/>
            <person name="Maekelae M.R."/>
            <person name="Malavazi I."/>
            <person name="Melin P."/>
            <person name="Meyer V."/>
            <person name="Mielnichuk N."/>
            <person name="Miskei M."/>
            <person name="Molnar A.P."/>
            <person name="Mule G."/>
            <person name="Ngan C.Y."/>
            <person name="Orejas M."/>
            <person name="Orosz E."/>
            <person name="Ouedraogo J.P."/>
            <person name="Overkamp K.M."/>
            <person name="Park H.-S."/>
            <person name="Perrone G."/>
            <person name="Piumi F."/>
            <person name="Punt P.J."/>
            <person name="Ram A.F."/>
            <person name="Ramon A."/>
            <person name="Rauscher S."/>
            <person name="Record E."/>
            <person name="Riano-Pachon D.M."/>
            <person name="Robert V."/>
            <person name="Roehrig J."/>
            <person name="Ruller R."/>
            <person name="Salamov A."/>
            <person name="Salih N.S."/>
            <person name="Samson R.A."/>
            <person name="Sandor E."/>
            <person name="Sanguinetti M."/>
            <person name="Schuetze T."/>
            <person name="Sepcic K."/>
            <person name="Shelest E."/>
            <person name="Sherlock G."/>
            <person name="Sophianopoulou V."/>
            <person name="Squina F.M."/>
            <person name="Sun H."/>
            <person name="Susca A."/>
            <person name="Todd R.B."/>
            <person name="Tsang A."/>
            <person name="Unkles S.E."/>
            <person name="van de Wiele N."/>
            <person name="van Rossen-Uffink D."/>
            <person name="Oliveira J.V."/>
            <person name="Vesth T.C."/>
            <person name="Visser J."/>
            <person name="Yu J.-H."/>
            <person name="Zhou M."/>
            <person name="Andersen M.R."/>
            <person name="Archer D.B."/>
            <person name="Baker S.E."/>
            <person name="Benoit I."/>
            <person name="Brakhage A.A."/>
            <person name="Braus G.H."/>
            <person name="Fischer R."/>
            <person name="Frisvad J.C."/>
            <person name="Goldman G.H."/>
            <person name="Houbraken J."/>
            <person name="Oakley B."/>
            <person name="Pocsi I."/>
            <person name="Scazzocchio C."/>
            <person name="Seiboth B."/>
            <person name="vanKuyk P.A."/>
            <person name="Wortman J."/>
            <person name="Dyer P.S."/>
            <person name="Grigoriev I.V."/>
        </authorList>
    </citation>
    <scope>NUCLEOTIDE SEQUENCE [LARGE SCALE GENOMIC DNA]</scope>
    <source>
        <strain evidence="14">ITEM 5010</strain>
    </source>
</reference>
<keyword evidence="4" id="KW-0597">Phosphoprotein</keyword>
<keyword evidence="14" id="KW-1185">Reference proteome</keyword>
<dbReference type="GO" id="GO:0008106">
    <property type="term" value="F:alcohol dehydrogenase (NADP+) activity"/>
    <property type="evidence" value="ECO:0007669"/>
    <property type="project" value="UniProtKB-EC"/>
</dbReference>
<dbReference type="PROSITE" id="PS00059">
    <property type="entry name" value="ADH_ZINC"/>
    <property type="match status" value="1"/>
</dbReference>
<evidence type="ECO:0000256" key="8">
    <source>
        <dbReference type="ARBA" id="ARBA00023002"/>
    </source>
</evidence>
<dbReference type="Pfam" id="PF08240">
    <property type="entry name" value="ADH_N"/>
    <property type="match status" value="1"/>
</dbReference>
<keyword evidence="6 11" id="KW-0862">Zinc</keyword>
<gene>
    <name evidence="13" type="ORF">ASPCADRAFT_396856</name>
</gene>
<dbReference type="InterPro" id="IPR020843">
    <property type="entry name" value="ER"/>
</dbReference>
<accession>A0A1R3RKP1</accession>
<keyword evidence="7" id="KW-0521">NADP</keyword>
<dbReference type="InterPro" id="IPR013154">
    <property type="entry name" value="ADH-like_N"/>
</dbReference>
<dbReference type="InterPro" id="IPR002328">
    <property type="entry name" value="ADH_Zn_CS"/>
</dbReference>
<evidence type="ECO:0000256" key="5">
    <source>
        <dbReference type="ARBA" id="ARBA00022723"/>
    </source>
</evidence>
<evidence type="ECO:0000256" key="9">
    <source>
        <dbReference type="ARBA" id="ARBA00024074"/>
    </source>
</evidence>
<dbReference type="InterPro" id="IPR011032">
    <property type="entry name" value="GroES-like_sf"/>
</dbReference>
<dbReference type="GO" id="GO:0006066">
    <property type="term" value="P:alcohol metabolic process"/>
    <property type="evidence" value="ECO:0007669"/>
    <property type="project" value="UniProtKB-ARBA"/>
</dbReference>
<dbReference type="SMART" id="SM00829">
    <property type="entry name" value="PKS_ER"/>
    <property type="match status" value="1"/>
</dbReference>
<evidence type="ECO:0000256" key="2">
    <source>
        <dbReference type="ARBA" id="ARBA00008072"/>
    </source>
</evidence>
<protein>
    <recommendedName>
        <fullName evidence="9">alcohol dehydrogenase (NADP(+))</fullName>
        <ecNumber evidence="9">1.1.1.2</ecNumber>
    </recommendedName>
</protein>
<dbReference type="GO" id="GO:0008270">
    <property type="term" value="F:zinc ion binding"/>
    <property type="evidence" value="ECO:0007669"/>
    <property type="project" value="InterPro"/>
</dbReference>
<evidence type="ECO:0000256" key="1">
    <source>
        <dbReference type="ARBA" id="ARBA00001947"/>
    </source>
</evidence>
<feature type="domain" description="Enoyl reductase (ER)" evidence="12">
    <location>
        <begin position="18"/>
        <end position="299"/>
    </location>
</feature>
<keyword evidence="8" id="KW-0560">Oxidoreductase</keyword>
<comment type="catalytic activity">
    <reaction evidence="10">
        <text>a primary alcohol + NADP(+) = an aldehyde + NADPH + H(+)</text>
        <dbReference type="Rhea" id="RHEA:15937"/>
        <dbReference type="ChEBI" id="CHEBI:15378"/>
        <dbReference type="ChEBI" id="CHEBI:15734"/>
        <dbReference type="ChEBI" id="CHEBI:17478"/>
        <dbReference type="ChEBI" id="CHEBI:57783"/>
        <dbReference type="ChEBI" id="CHEBI:58349"/>
        <dbReference type="EC" id="1.1.1.2"/>
    </reaction>
    <physiologicalReaction direction="left-to-right" evidence="10">
        <dbReference type="Rhea" id="RHEA:15938"/>
    </physiologicalReaction>
    <physiologicalReaction direction="right-to-left" evidence="10">
        <dbReference type="Rhea" id="RHEA:15939"/>
    </physiologicalReaction>
</comment>
<evidence type="ECO:0000313" key="13">
    <source>
        <dbReference type="EMBL" id="OOF95052.1"/>
    </source>
</evidence>
<evidence type="ECO:0000256" key="4">
    <source>
        <dbReference type="ARBA" id="ARBA00022553"/>
    </source>
</evidence>
<dbReference type="Gene3D" id="3.40.50.720">
    <property type="entry name" value="NAD(P)-binding Rossmann-like Domain"/>
    <property type="match status" value="1"/>
</dbReference>
<evidence type="ECO:0000259" key="12">
    <source>
        <dbReference type="SMART" id="SM00829"/>
    </source>
</evidence>
<dbReference type="EC" id="1.1.1.2" evidence="9"/>
<evidence type="ECO:0000256" key="11">
    <source>
        <dbReference type="RuleBase" id="RU361277"/>
    </source>
</evidence>
<dbReference type="InterPro" id="IPR047109">
    <property type="entry name" value="CAD-like"/>
</dbReference>
<dbReference type="STRING" id="602072.A0A1R3RKP1"/>
<evidence type="ECO:0000313" key="14">
    <source>
        <dbReference type="Proteomes" id="UP000188318"/>
    </source>
</evidence>
<dbReference type="InterPro" id="IPR036291">
    <property type="entry name" value="NAD(P)-bd_dom_sf"/>
</dbReference>
<dbReference type="SUPFAM" id="SSF50129">
    <property type="entry name" value="GroES-like"/>
    <property type="match status" value="1"/>
</dbReference>
<dbReference type="Gene3D" id="3.90.180.10">
    <property type="entry name" value="Medium-chain alcohol dehydrogenases, catalytic domain"/>
    <property type="match status" value="1"/>
</dbReference>
<organism evidence="13 14">
    <name type="scientific">Aspergillus carbonarius (strain ITEM 5010)</name>
    <dbReference type="NCBI Taxonomy" id="602072"/>
    <lineage>
        <taxon>Eukaryota</taxon>
        <taxon>Fungi</taxon>
        <taxon>Dikarya</taxon>
        <taxon>Ascomycota</taxon>
        <taxon>Pezizomycotina</taxon>
        <taxon>Eurotiomycetes</taxon>
        <taxon>Eurotiomycetidae</taxon>
        <taxon>Eurotiales</taxon>
        <taxon>Aspergillaceae</taxon>
        <taxon>Aspergillus</taxon>
        <taxon>Aspergillus subgen. Circumdati</taxon>
    </lineage>
</organism>
<evidence type="ECO:0000256" key="3">
    <source>
        <dbReference type="ARBA" id="ARBA00011738"/>
    </source>
</evidence>
<dbReference type="Proteomes" id="UP000188318">
    <property type="component" value="Unassembled WGS sequence"/>
</dbReference>
<evidence type="ECO:0000256" key="10">
    <source>
        <dbReference type="ARBA" id="ARBA00050997"/>
    </source>
</evidence>
<sequence>MEEQSYKFEGWLGHNPDSAHGKMEWGFFDPKVWEEDDVDIRITHCGVCGSDIHTLKSGWGETHYPCCVGHEIIGTVVRTGKNVQKFEPGDRRFVVKIPPGLSSENAAPMLCAGITVFSPLKKHGCGPGQKVGVVGVGGLGHFAVLFAKAMGAEEVVGISQAANKEREVLALGATRYIASSDDKCWVERTARTLDLIICTVSSSKFPLNDYIKLLKVGGTFVQVGAPDNGELPNVNALTLIFNNVNRCASAAGSPHDIEEMLQFAADHKVKPWVQTRPMSEANQVIQDIEAGKARYRYVLVNEKHVETSQA</sequence>
<dbReference type="OMA" id="EIRITHC"/>
<name>A0A1R3RKP1_ASPC5</name>
<dbReference type="InterPro" id="IPR013149">
    <property type="entry name" value="ADH-like_C"/>
</dbReference>
<proteinExistence type="inferred from homology"/>
<dbReference type="EMBL" id="KV907500">
    <property type="protein sequence ID" value="OOF95052.1"/>
    <property type="molecule type" value="Genomic_DNA"/>
</dbReference>
<dbReference type="Pfam" id="PF00107">
    <property type="entry name" value="ADH_zinc_N"/>
    <property type="match status" value="1"/>
</dbReference>